<organism evidence="2 3">
    <name type="scientific">Paenibacillus uliginis N3/975</name>
    <dbReference type="NCBI Taxonomy" id="1313296"/>
    <lineage>
        <taxon>Bacteria</taxon>
        <taxon>Bacillati</taxon>
        <taxon>Bacillota</taxon>
        <taxon>Bacilli</taxon>
        <taxon>Bacillales</taxon>
        <taxon>Paenibacillaceae</taxon>
        <taxon>Paenibacillus</taxon>
    </lineage>
</organism>
<keyword evidence="1" id="KW-0472">Membrane</keyword>
<evidence type="ECO:0000313" key="2">
    <source>
        <dbReference type="EMBL" id="SMF91590.1"/>
    </source>
</evidence>
<dbReference type="RefSeq" id="WP_244562859.1">
    <property type="nucleotide sequence ID" value="NZ_LT840184.1"/>
</dbReference>
<feature type="transmembrane region" description="Helical" evidence="1">
    <location>
        <begin position="97"/>
        <end position="116"/>
    </location>
</feature>
<evidence type="ECO:0000313" key="3">
    <source>
        <dbReference type="Proteomes" id="UP000192940"/>
    </source>
</evidence>
<proteinExistence type="predicted"/>
<keyword evidence="3" id="KW-1185">Reference proteome</keyword>
<protein>
    <submittedName>
        <fullName evidence="2">Uncharacterized protein</fullName>
    </submittedName>
</protein>
<gene>
    <name evidence="2" type="ORF">SAMN05661091_5501</name>
</gene>
<dbReference type="AlphaFoldDB" id="A0A1X7HRJ1"/>
<name>A0A1X7HRJ1_9BACL</name>
<evidence type="ECO:0000256" key="1">
    <source>
        <dbReference type="SAM" id="Phobius"/>
    </source>
</evidence>
<accession>A0A1X7HRJ1</accession>
<keyword evidence="1" id="KW-1133">Transmembrane helix</keyword>
<feature type="transmembrane region" description="Helical" evidence="1">
    <location>
        <begin position="41"/>
        <end position="59"/>
    </location>
</feature>
<reference evidence="2 3" key="1">
    <citation type="submission" date="2017-04" db="EMBL/GenBank/DDBJ databases">
        <authorList>
            <person name="Afonso C.L."/>
            <person name="Miller P.J."/>
            <person name="Scott M.A."/>
            <person name="Spackman E."/>
            <person name="Goraichik I."/>
            <person name="Dimitrov K.M."/>
            <person name="Suarez D.L."/>
            <person name="Swayne D.E."/>
        </authorList>
    </citation>
    <scope>NUCLEOTIDE SEQUENCE [LARGE SCALE GENOMIC DNA]</scope>
    <source>
        <strain evidence="2 3">N3/975</strain>
    </source>
</reference>
<sequence>MNFQKWDMGSKMIFIATCAAIISFFFKWVDVGFVSENGFGQGAVFFILLFLYPFLMVIREKRMSKMLGYIMAIVGIILSYIYILSKSVDILGSTFNAASSGPYLFMAACGLLLLGVHKRRN</sequence>
<keyword evidence="1" id="KW-0812">Transmembrane</keyword>
<feature type="transmembrane region" description="Helical" evidence="1">
    <location>
        <begin position="66"/>
        <end position="85"/>
    </location>
</feature>
<dbReference type="EMBL" id="LT840184">
    <property type="protein sequence ID" value="SMF91590.1"/>
    <property type="molecule type" value="Genomic_DNA"/>
</dbReference>
<feature type="transmembrane region" description="Helical" evidence="1">
    <location>
        <begin position="12"/>
        <end position="29"/>
    </location>
</feature>
<dbReference type="Proteomes" id="UP000192940">
    <property type="component" value="Chromosome I"/>
</dbReference>